<evidence type="ECO:0000256" key="4">
    <source>
        <dbReference type="ARBA" id="ARBA00022692"/>
    </source>
</evidence>
<comment type="caution">
    <text evidence="8">The sequence shown here is derived from an EMBL/GenBank/DDBJ whole genome shotgun (WGS) entry which is preliminary data.</text>
</comment>
<sequence>MKYVNKRILQLAVPSIISNITVPLLGLVDVAIVGHIGDAAYIGAIAVGSMLFNVIYWLFGFLRMGTSGMTSQALGRRDLPEVMRLLIRSLGIGVGIGLLFFILQRWIIGCGLWAMSPEADVVELARRYCYVCIWGAPAVLGLYGFTGWFIGMQNTRIPMVVSLTQNVVNIVASLVLVFGCRMTVEGVALGTVIAQWWGFLMAFVLYRINYQRLSKYDYRKDLFAAEPLKRFFSLNRDIFLRTLCLVAVNLFFTAAGSRESTLVLAVNTLLMTLFTIFSYFMDGFAYAAEALSGKYYGAGNRVAFREVVRRTMGFGVVVAILFTLLYIIGGENFLALLTSDERVVAASGEYLGWAVLIPLAGMSAFVFDGIFIGITQSKSMLCSTAIASASFFGMYFGLHPLLGNHALWLAFILYLVLRGIVLFVIYRKKLR</sequence>
<dbReference type="EMBL" id="VZCB01000110">
    <property type="protein sequence ID" value="MQN82393.1"/>
    <property type="molecule type" value="Genomic_DNA"/>
</dbReference>
<dbReference type="InterPro" id="IPR050222">
    <property type="entry name" value="MATE_MdtK"/>
</dbReference>
<feature type="transmembrane region" description="Helical" evidence="7">
    <location>
        <begin position="85"/>
        <end position="108"/>
    </location>
</feature>
<gene>
    <name evidence="8" type="ORF">F7D73_15915</name>
</gene>
<evidence type="ECO:0000256" key="7">
    <source>
        <dbReference type="SAM" id="Phobius"/>
    </source>
</evidence>
<evidence type="ECO:0000256" key="1">
    <source>
        <dbReference type="ARBA" id="ARBA00004141"/>
    </source>
</evidence>
<feature type="transmembrane region" description="Helical" evidence="7">
    <location>
        <begin position="39"/>
        <end position="64"/>
    </location>
</feature>
<dbReference type="PANTHER" id="PTHR43298:SF2">
    <property type="entry name" value="FMN_FAD EXPORTER YEEO-RELATED"/>
    <property type="match status" value="1"/>
</dbReference>
<evidence type="ECO:0000256" key="3">
    <source>
        <dbReference type="ARBA" id="ARBA00022448"/>
    </source>
</evidence>
<dbReference type="CDD" id="cd13136">
    <property type="entry name" value="MATE_DinF_like"/>
    <property type="match status" value="1"/>
</dbReference>
<feature type="transmembrane region" description="Helical" evidence="7">
    <location>
        <begin position="262"/>
        <end position="281"/>
    </location>
</feature>
<dbReference type="RefSeq" id="WP_153126296.1">
    <property type="nucleotide sequence ID" value="NZ_VZCB01000110.1"/>
</dbReference>
<feature type="transmembrane region" description="Helical" evidence="7">
    <location>
        <begin position="157"/>
        <end position="178"/>
    </location>
</feature>
<keyword evidence="5 7" id="KW-1133">Transmembrane helix</keyword>
<dbReference type="GO" id="GO:0005886">
    <property type="term" value="C:plasma membrane"/>
    <property type="evidence" value="ECO:0007669"/>
    <property type="project" value="TreeGrafter"/>
</dbReference>
<organism evidence="8 9">
    <name type="scientific">Segatella copri</name>
    <dbReference type="NCBI Taxonomy" id="165179"/>
    <lineage>
        <taxon>Bacteria</taxon>
        <taxon>Pseudomonadati</taxon>
        <taxon>Bacteroidota</taxon>
        <taxon>Bacteroidia</taxon>
        <taxon>Bacteroidales</taxon>
        <taxon>Prevotellaceae</taxon>
        <taxon>Segatella</taxon>
    </lineage>
</organism>
<evidence type="ECO:0000256" key="6">
    <source>
        <dbReference type="ARBA" id="ARBA00023136"/>
    </source>
</evidence>
<keyword evidence="3" id="KW-0813">Transport</keyword>
<feature type="transmembrane region" description="Helical" evidence="7">
    <location>
        <begin position="128"/>
        <end position="150"/>
    </location>
</feature>
<keyword evidence="4 7" id="KW-0812">Transmembrane</keyword>
<dbReference type="PANTHER" id="PTHR43298">
    <property type="entry name" value="MULTIDRUG RESISTANCE PROTEIN NORM-RELATED"/>
    <property type="match status" value="1"/>
</dbReference>
<protein>
    <submittedName>
        <fullName evidence="8">MATE family efflux transporter</fullName>
    </submittedName>
</protein>
<feature type="transmembrane region" description="Helical" evidence="7">
    <location>
        <begin position="311"/>
        <end position="330"/>
    </location>
</feature>
<comment type="subcellular location">
    <subcellularLocation>
        <location evidence="1">Membrane</location>
        <topology evidence="1">Multi-pass membrane protein</topology>
    </subcellularLocation>
</comment>
<dbReference type="InterPro" id="IPR044644">
    <property type="entry name" value="DinF-like"/>
</dbReference>
<feature type="transmembrane region" description="Helical" evidence="7">
    <location>
        <begin position="184"/>
        <end position="206"/>
    </location>
</feature>
<dbReference type="Proteomes" id="UP000480425">
    <property type="component" value="Unassembled WGS sequence"/>
</dbReference>
<dbReference type="InterPro" id="IPR002528">
    <property type="entry name" value="MATE_fam"/>
</dbReference>
<evidence type="ECO:0000313" key="8">
    <source>
        <dbReference type="EMBL" id="MQN82393.1"/>
    </source>
</evidence>
<accession>A0A6G1U4A3</accession>
<feature type="transmembrane region" description="Helical" evidence="7">
    <location>
        <begin position="381"/>
        <end position="399"/>
    </location>
</feature>
<feature type="transmembrane region" description="Helical" evidence="7">
    <location>
        <begin position="12"/>
        <end position="33"/>
    </location>
</feature>
<dbReference type="Pfam" id="PF01554">
    <property type="entry name" value="MatE"/>
    <property type="match status" value="2"/>
</dbReference>
<feature type="transmembrane region" description="Helical" evidence="7">
    <location>
        <begin position="350"/>
        <end position="374"/>
    </location>
</feature>
<feature type="transmembrane region" description="Helical" evidence="7">
    <location>
        <begin position="238"/>
        <end position="256"/>
    </location>
</feature>
<name>A0A6G1U4A3_9BACT</name>
<dbReference type="GO" id="GO:0015297">
    <property type="term" value="F:antiporter activity"/>
    <property type="evidence" value="ECO:0007669"/>
    <property type="project" value="InterPro"/>
</dbReference>
<proteinExistence type="inferred from homology"/>
<evidence type="ECO:0000313" key="9">
    <source>
        <dbReference type="Proteomes" id="UP000480425"/>
    </source>
</evidence>
<dbReference type="NCBIfam" id="TIGR00797">
    <property type="entry name" value="matE"/>
    <property type="match status" value="1"/>
</dbReference>
<keyword evidence="6 7" id="KW-0472">Membrane</keyword>
<dbReference type="OrthoDB" id="9776324at2"/>
<evidence type="ECO:0000256" key="5">
    <source>
        <dbReference type="ARBA" id="ARBA00022989"/>
    </source>
</evidence>
<evidence type="ECO:0000256" key="2">
    <source>
        <dbReference type="ARBA" id="ARBA00010199"/>
    </source>
</evidence>
<feature type="transmembrane region" description="Helical" evidence="7">
    <location>
        <begin position="405"/>
        <end position="426"/>
    </location>
</feature>
<comment type="similarity">
    <text evidence="2">Belongs to the multi antimicrobial extrusion (MATE) (TC 2.A.66.1) family.</text>
</comment>
<dbReference type="GO" id="GO:0042910">
    <property type="term" value="F:xenobiotic transmembrane transporter activity"/>
    <property type="evidence" value="ECO:0007669"/>
    <property type="project" value="InterPro"/>
</dbReference>
<dbReference type="AlphaFoldDB" id="A0A6G1U4A3"/>
<reference evidence="8 9" key="1">
    <citation type="submission" date="2019-09" db="EMBL/GenBank/DDBJ databases">
        <title>Distinct polysaccharide growth profiles of human intestinal Prevotella copri isolates.</title>
        <authorList>
            <person name="Fehlner-Peach H."/>
            <person name="Magnabosco C."/>
            <person name="Raghavan V."/>
            <person name="Scher J.U."/>
            <person name="Tett A."/>
            <person name="Cox L.M."/>
            <person name="Gottsegen C."/>
            <person name="Watters A."/>
            <person name="Wiltshire- Gordon J.D."/>
            <person name="Segata N."/>
            <person name="Bonneau R."/>
            <person name="Littman D.R."/>
        </authorList>
    </citation>
    <scope>NUCLEOTIDE SEQUENCE [LARGE SCALE GENOMIC DNA]</scope>
    <source>
        <strain evidence="9">iA622</strain>
    </source>
</reference>